<dbReference type="InterPro" id="IPR027930">
    <property type="entry name" value="DUF4609"/>
</dbReference>
<organism evidence="2 3">
    <name type="scientific">Rhinolophus ferrumequinum</name>
    <name type="common">Greater horseshoe bat</name>
    <dbReference type="NCBI Taxonomy" id="59479"/>
    <lineage>
        <taxon>Eukaryota</taxon>
        <taxon>Metazoa</taxon>
        <taxon>Chordata</taxon>
        <taxon>Craniata</taxon>
        <taxon>Vertebrata</taxon>
        <taxon>Euteleostomi</taxon>
        <taxon>Mammalia</taxon>
        <taxon>Eutheria</taxon>
        <taxon>Laurasiatheria</taxon>
        <taxon>Chiroptera</taxon>
        <taxon>Yinpterochiroptera</taxon>
        <taxon>Rhinolophoidea</taxon>
        <taxon>Rhinolophidae</taxon>
        <taxon>Rhinolophinae</taxon>
        <taxon>Rhinolophus</taxon>
    </lineage>
</organism>
<evidence type="ECO:0008006" key="4">
    <source>
        <dbReference type="Google" id="ProtNLM"/>
    </source>
</evidence>
<reference evidence="3" key="3">
    <citation type="submission" date="2018-12" db="EMBL/GenBank/DDBJ databases">
        <title>G10K-VGP greater horseshoe bat female genome, primary haplotype.</title>
        <authorList>
            <person name="Teeling E."/>
            <person name="Myers G."/>
            <person name="Vernes S."/>
            <person name="Pippel M."/>
            <person name="Winkler S."/>
            <person name="Fedrigo O."/>
            <person name="Rhie A."/>
            <person name="Koren S."/>
            <person name="Phillippy A."/>
            <person name="Lewin H."/>
            <person name="Damas J."/>
            <person name="Howe K."/>
            <person name="Mountcastle J."/>
            <person name="Jarvis E.D."/>
        </authorList>
    </citation>
    <scope>NUCLEOTIDE SEQUENCE [LARGE SCALE GENOMIC DNA]</scope>
</reference>
<dbReference type="FunCoup" id="A0A671F601">
    <property type="interactions" value="146"/>
</dbReference>
<dbReference type="GO" id="GO:0005737">
    <property type="term" value="C:cytoplasm"/>
    <property type="evidence" value="ECO:0007669"/>
    <property type="project" value="TreeGrafter"/>
</dbReference>
<dbReference type="AlphaFoldDB" id="A0A671F601"/>
<dbReference type="GO" id="GO:0005634">
    <property type="term" value="C:nucleus"/>
    <property type="evidence" value="ECO:0007669"/>
    <property type="project" value="TreeGrafter"/>
</dbReference>
<evidence type="ECO:0000313" key="3">
    <source>
        <dbReference type="Proteomes" id="UP000472240"/>
    </source>
</evidence>
<accession>A0A671F601</accession>
<feature type="compositionally biased region" description="Gly residues" evidence="1">
    <location>
        <begin position="82"/>
        <end position="91"/>
    </location>
</feature>
<dbReference type="PANTHER" id="PTHR38649">
    <property type="entry name" value="SPERMATOGENESIS-ASSOCIATED PROTEIN 33"/>
    <property type="match status" value="1"/>
</dbReference>
<keyword evidence="3" id="KW-1185">Reference proteome</keyword>
<dbReference type="Ensembl" id="ENSRFET00010019573.1">
    <property type="protein sequence ID" value="ENSRFEP00010017952.1"/>
    <property type="gene ID" value="ENSRFEG00010012104.1"/>
</dbReference>
<name>A0A671F601_RHIFE</name>
<protein>
    <recommendedName>
        <fullName evidence="4">Spermatogenesis associated 33</fullName>
    </recommendedName>
</protein>
<evidence type="ECO:0000256" key="1">
    <source>
        <dbReference type="SAM" id="MobiDB-lite"/>
    </source>
</evidence>
<dbReference type="InParanoid" id="A0A671F601"/>
<dbReference type="PANTHER" id="PTHR38649:SF1">
    <property type="entry name" value="SPERMATOGENESIS-ASSOCIATED PROTEIN 33"/>
    <property type="match status" value="1"/>
</dbReference>
<reference evidence="2 3" key="2">
    <citation type="journal article" date="2018" name="Annu Rev Anim Biosci">
        <title>Bat Biology, Genomes, and the Bat1K Project: To Generate Chromosome-Level Genomes for All Living Bat Species.</title>
        <authorList>
            <person name="Teeling E.C."/>
            <person name="Vernes S.C."/>
            <person name="Davalos L.M."/>
            <person name="Ray D.A."/>
            <person name="Gilbert M.T.P."/>
            <person name="Myers E."/>
        </authorList>
    </citation>
    <scope>NUCLEOTIDE SEQUENCE</scope>
</reference>
<feature type="compositionally biased region" description="Basic and acidic residues" evidence="1">
    <location>
        <begin position="158"/>
        <end position="169"/>
    </location>
</feature>
<feature type="region of interest" description="Disordered" evidence="1">
    <location>
        <begin position="1"/>
        <end position="169"/>
    </location>
</feature>
<dbReference type="Pfam" id="PF15382">
    <property type="entry name" value="DUF4609"/>
    <property type="match status" value="1"/>
</dbReference>
<dbReference type="GeneTree" id="ENSGT00390000014546"/>
<reference evidence="2" key="4">
    <citation type="submission" date="2025-08" db="UniProtKB">
        <authorList>
            <consortium name="Ensembl"/>
        </authorList>
    </citation>
    <scope>IDENTIFICATION</scope>
</reference>
<reference evidence="2" key="5">
    <citation type="submission" date="2025-09" db="UniProtKB">
        <authorList>
            <consortium name="Ensembl"/>
        </authorList>
    </citation>
    <scope>IDENTIFICATION</scope>
</reference>
<dbReference type="Proteomes" id="UP000472240">
    <property type="component" value="Chromosome 15"/>
</dbReference>
<evidence type="ECO:0000313" key="2">
    <source>
        <dbReference type="Ensembl" id="ENSRFEP00010017952.1"/>
    </source>
</evidence>
<proteinExistence type="predicted"/>
<sequence>MAGPEAAALAQADGRELRAASIAPTSSAGRQLPGRPPTSGGRPSRERTATWSASGGVAMATARAPRGGGLCDSLGLRARRGQGSGCAGGAAGSPMGLSRSKHKPEKGKGEEQKKWCTSSVPQRKGRSMDRHSQESERPADGFSPKKGTAQHQWLPCEVQEKPDAKVKASKENVVPQIVITRASNETLSSYSSVGSEEQRTIEERAVWGPYSRHRNPSTVDAYHLQNNE</sequence>
<reference evidence="2 3" key="1">
    <citation type="journal article" date="2015" name="Annu Rev Anim Biosci">
        <title>The Genome 10K Project: a way forward.</title>
        <authorList>
            <person name="Koepfli K.P."/>
            <person name="Paten B."/>
            <person name="O'Brien S.J."/>
            <person name="Koepfli K.P."/>
            <person name="Paten B."/>
            <person name="Antunes A."/>
            <person name="Belov K."/>
            <person name="Bustamante C."/>
            <person name="Castoe T.A."/>
            <person name="Clawson H."/>
            <person name="Crawford A.J."/>
            <person name="Diekhans M."/>
            <person name="Distel D."/>
            <person name="Durbin R."/>
            <person name="Earl D."/>
            <person name="Fujita M.K."/>
            <person name="Gamble T."/>
            <person name="Georges A."/>
            <person name="Gemmell N."/>
            <person name="Gilbert M.T."/>
            <person name="Graves J.M."/>
            <person name="Green R.E."/>
            <person name="Hickey G."/>
            <person name="Jarvis E.D."/>
            <person name="Johnson W."/>
            <person name="Komissarov A."/>
            <person name="Korf I."/>
            <person name="Kuhn R."/>
            <person name="Larkin D.M."/>
            <person name="Lewin H."/>
            <person name="Lopez J.V."/>
            <person name="Ma J."/>
            <person name="Marques-Bonet T."/>
            <person name="Miller W."/>
            <person name="Murphy R."/>
            <person name="Pevzner P."/>
            <person name="Shapiro B."/>
            <person name="Steiner C."/>
            <person name="Tamazian G."/>
            <person name="Venkatesh B."/>
            <person name="Wang J."/>
            <person name="Wayne R."/>
            <person name="Wiley E."/>
            <person name="Yang H."/>
            <person name="Zhang G."/>
            <person name="Haussler D."/>
            <person name="Ryder O."/>
            <person name="O'Brien S.J."/>
        </authorList>
    </citation>
    <scope>NUCLEOTIDE SEQUENCE</scope>
</reference>
<feature type="compositionally biased region" description="Basic and acidic residues" evidence="1">
    <location>
        <begin position="126"/>
        <end position="139"/>
    </location>
</feature>